<dbReference type="Proteomes" id="UP000006765">
    <property type="component" value="Unassembled WGS sequence"/>
</dbReference>
<proteinExistence type="predicted"/>
<dbReference type="STRING" id="1231392.OCGS_1847"/>
<dbReference type="eggNOG" id="COG0625">
    <property type="taxonomic scope" value="Bacteria"/>
</dbReference>
<protein>
    <submittedName>
        <fullName evidence="1">Glutathione S-transferase family protein</fullName>
    </submittedName>
</protein>
<keyword evidence="2" id="KW-1185">Reference proteome</keyword>
<dbReference type="Gene3D" id="1.20.1050.10">
    <property type="match status" value="1"/>
</dbReference>
<gene>
    <name evidence="1" type="ORF">OCGS_1847</name>
</gene>
<organism evidence="1 2">
    <name type="scientific">Oceaniovalibus guishaninsula JLT2003</name>
    <dbReference type="NCBI Taxonomy" id="1231392"/>
    <lineage>
        <taxon>Bacteria</taxon>
        <taxon>Pseudomonadati</taxon>
        <taxon>Pseudomonadota</taxon>
        <taxon>Alphaproteobacteria</taxon>
        <taxon>Rhodobacterales</taxon>
        <taxon>Roseobacteraceae</taxon>
        <taxon>Oceaniovalibus</taxon>
    </lineage>
</organism>
<dbReference type="CDD" id="cd03194">
    <property type="entry name" value="GST_C_3"/>
    <property type="match status" value="1"/>
</dbReference>
<evidence type="ECO:0000313" key="1">
    <source>
        <dbReference type="EMBL" id="EKE43866.1"/>
    </source>
</evidence>
<dbReference type="RefSeq" id="WP_007426999.1">
    <property type="nucleotide sequence ID" value="NZ_AMGO01000046.1"/>
</dbReference>
<keyword evidence="1" id="KW-0808">Transferase</keyword>
<dbReference type="EMBL" id="AMGO01000046">
    <property type="protein sequence ID" value="EKE43866.1"/>
    <property type="molecule type" value="Genomic_DNA"/>
</dbReference>
<name>K2GMA6_9RHOB</name>
<dbReference type="GO" id="GO:0016740">
    <property type="term" value="F:transferase activity"/>
    <property type="evidence" value="ECO:0007669"/>
    <property type="project" value="UniProtKB-KW"/>
</dbReference>
<accession>K2GMA6</accession>
<sequence length="128" mass="13886">MHSGFAALRGDYPMNLRQAYRDTGPSDAVLRELGRLDTIWSQARKTCGAEGPWLCGDYCVADAFFAPVAARIAGYGLPVTPQAAAYVAVHLPHPSFDAWRAAALIQGPDLPQYGRDHPPANWPVVNHS</sequence>
<dbReference type="InterPro" id="IPR036282">
    <property type="entry name" value="Glutathione-S-Trfase_C_sf"/>
</dbReference>
<comment type="caution">
    <text evidence="1">The sequence shown here is derived from an EMBL/GenBank/DDBJ whole genome shotgun (WGS) entry which is preliminary data.</text>
</comment>
<reference evidence="1 2" key="1">
    <citation type="journal article" date="2012" name="J. Bacteriol.">
        <title>Draft Genome Sequence of Oceaniovalibus guishaninsula JLT2003T.</title>
        <authorList>
            <person name="Tang K."/>
            <person name="Liu K."/>
            <person name="Jiao N."/>
        </authorList>
    </citation>
    <scope>NUCLEOTIDE SEQUENCE [LARGE SCALE GENOMIC DNA]</scope>
    <source>
        <strain evidence="1 2">JLT2003</strain>
    </source>
</reference>
<dbReference type="SUPFAM" id="SSF47616">
    <property type="entry name" value="GST C-terminal domain-like"/>
    <property type="match status" value="1"/>
</dbReference>
<evidence type="ECO:0000313" key="2">
    <source>
        <dbReference type="Proteomes" id="UP000006765"/>
    </source>
</evidence>
<dbReference type="AlphaFoldDB" id="K2GMA6"/>